<keyword evidence="3 9" id="KW-0547">Nucleotide-binding</keyword>
<comment type="cofactor">
    <cofactor evidence="9">
        <name>a divalent metal cation</name>
        <dbReference type="ChEBI" id="CHEBI:60240"/>
    </cofactor>
</comment>
<feature type="binding site" evidence="9">
    <location>
        <begin position="122"/>
        <end position="123"/>
    </location>
    <ligand>
        <name>NAD(+)</name>
        <dbReference type="ChEBI" id="CHEBI:57540"/>
    </ligand>
</feature>
<dbReference type="InterPro" id="IPR016064">
    <property type="entry name" value="NAD/diacylglycerol_kinase_sf"/>
</dbReference>
<dbReference type="OrthoDB" id="9774737at2"/>
<dbReference type="AlphaFoldDB" id="A0A323TW38"/>
<keyword evidence="5 9" id="KW-0067">ATP-binding</keyword>
<dbReference type="InterPro" id="IPR017437">
    <property type="entry name" value="ATP-NAD_kinase_PpnK-typ_C"/>
</dbReference>
<dbReference type="Gene3D" id="2.60.200.30">
    <property type="entry name" value="Probable inorganic polyphosphate/atp-NAD kinase, domain 2"/>
    <property type="match status" value="1"/>
</dbReference>
<evidence type="ECO:0000313" key="10">
    <source>
        <dbReference type="EMBL" id="PYZ93765.1"/>
    </source>
</evidence>
<evidence type="ECO:0000256" key="7">
    <source>
        <dbReference type="ARBA" id="ARBA00023027"/>
    </source>
</evidence>
<evidence type="ECO:0000256" key="2">
    <source>
        <dbReference type="ARBA" id="ARBA00022679"/>
    </source>
</evidence>
<dbReference type="GO" id="GO:0005737">
    <property type="term" value="C:cytoplasm"/>
    <property type="evidence" value="ECO:0007669"/>
    <property type="project" value="UniProtKB-SubCell"/>
</dbReference>
<reference evidence="10 11" key="1">
    <citation type="submission" date="2017-10" db="EMBL/GenBank/DDBJ databases">
        <title>Bacillus sp. nov., a halophilic bacterium isolated from a Keqin Lake.</title>
        <authorList>
            <person name="Wang H."/>
        </authorList>
    </citation>
    <scope>NUCLEOTIDE SEQUENCE [LARGE SCALE GENOMIC DNA]</scope>
    <source>
        <strain evidence="10 11">KQ-12</strain>
    </source>
</reference>
<evidence type="ECO:0000256" key="8">
    <source>
        <dbReference type="ARBA" id="ARBA00047925"/>
    </source>
</evidence>
<protein>
    <recommendedName>
        <fullName evidence="9">NAD kinase</fullName>
        <ecNumber evidence="9">2.7.1.23</ecNumber>
    </recommendedName>
    <alternativeName>
        <fullName evidence="9">ATP-dependent NAD kinase</fullName>
    </alternativeName>
</protein>
<evidence type="ECO:0000256" key="5">
    <source>
        <dbReference type="ARBA" id="ARBA00022840"/>
    </source>
</evidence>
<dbReference type="GO" id="GO:0006741">
    <property type="term" value="P:NADP+ biosynthetic process"/>
    <property type="evidence" value="ECO:0007669"/>
    <property type="project" value="UniProtKB-UniRule"/>
</dbReference>
<dbReference type="NCBIfam" id="NF003424">
    <property type="entry name" value="PRK04885.1"/>
    <property type="match status" value="1"/>
</dbReference>
<feature type="binding site" evidence="9">
    <location>
        <position position="149"/>
    </location>
    <ligand>
        <name>NAD(+)</name>
        <dbReference type="ChEBI" id="CHEBI:57540"/>
    </ligand>
</feature>
<comment type="similarity">
    <text evidence="9">Belongs to the NAD kinase family.</text>
</comment>
<dbReference type="HAMAP" id="MF_00361">
    <property type="entry name" value="NAD_kinase"/>
    <property type="match status" value="1"/>
</dbReference>
<name>A0A323TW38_9BACI</name>
<feature type="binding site" evidence="9">
    <location>
        <begin position="162"/>
        <end position="167"/>
    </location>
    <ligand>
        <name>NAD(+)</name>
        <dbReference type="ChEBI" id="CHEBI:57540"/>
    </ligand>
</feature>
<dbReference type="PANTHER" id="PTHR20275:SF9">
    <property type="entry name" value="NAD KINASE 2"/>
    <property type="match status" value="1"/>
</dbReference>
<feature type="active site" description="Proton acceptor" evidence="9">
    <location>
        <position position="51"/>
    </location>
</feature>
<keyword evidence="6 9" id="KW-0521">NADP</keyword>
<dbReference type="GO" id="GO:0005524">
    <property type="term" value="F:ATP binding"/>
    <property type="evidence" value="ECO:0007669"/>
    <property type="project" value="UniProtKB-KW"/>
</dbReference>
<keyword evidence="1 9" id="KW-0963">Cytoplasm</keyword>
<dbReference type="Gene3D" id="3.40.50.10330">
    <property type="entry name" value="Probable inorganic polyphosphate/atp-NAD kinase, domain 1"/>
    <property type="match status" value="1"/>
</dbReference>
<evidence type="ECO:0000256" key="3">
    <source>
        <dbReference type="ARBA" id="ARBA00022741"/>
    </source>
</evidence>
<evidence type="ECO:0000256" key="4">
    <source>
        <dbReference type="ARBA" id="ARBA00022777"/>
    </source>
</evidence>
<feature type="binding site" evidence="9">
    <location>
        <position position="186"/>
    </location>
    <ligand>
        <name>NAD(+)</name>
        <dbReference type="ChEBI" id="CHEBI:57540"/>
    </ligand>
</feature>
<evidence type="ECO:0000256" key="9">
    <source>
        <dbReference type="HAMAP-Rule" id="MF_00361"/>
    </source>
</evidence>
<comment type="caution">
    <text evidence="9">Lacks conserved residue(s) required for the propagation of feature annotation.</text>
</comment>
<gene>
    <name evidence="9" type="primary">nadK</name>
    <name evidence="10" type="ORF">CR194_11465</name>
</gene>
<feature type="binding site" evidence="9">
    <location>
        <position position="151"/>
    </location>
    <ligand>
        <name>NAD(+)</name>
        <dbReference type="ChEBI" id="CHEBI:57540"/>
    </ligand>
</feature>
<dbReference type="EC" id="2.7.1.23" evidence="9"/>
<comment type="function">
    <text evidence="9">Involved in the regulation of the intracellular balance of NAD and NADP, and is a key enzyme in the biosynthesis of NADP. Catalyzes specifically the phosphorylation on 2'-hydroxyl of the adenosine moiety of NAD to yield NADP.</text>
</comment>
<dbReference type="Pfam" id="PF01513">
    <property type="entry name" value="NAD_kinase"/>
    <property type="match status" value="1"/>
</dbReference>
<comment type="caution">
    <text evidence="10">The sequence shown here is derived from an EMBL/GenBank/DDBJ whole genome shotgun (WGS) entry which is preliminary data.</text>
</comment>
<dbReference type="GO" id="GO:0046872">
    <property type="term" value="F:metal ion binding"/>
    <property type="evidence" value="ECO:0007669"/>
    <property type="project" value="UniProtKB-UniRule"/>
</dbReference>
<dbReference type="InterPro" id="IPR017438">
    <property type="entry name" value="ATP-NAD_kinase_N"/>
</dbReference>
<comment type="catalytic activity">
    <reaction evidence="8 9">
        <text>NAD(+) + ATP = ADP + NADP(+) + H(+)</text>
        <dbReference type="Rhea" id="RHEA:18629"/>
        <dbReference type="ChEBI" id="CHEBI:15378"/>
        <dbReference type="ChEBI" id="CHEBI:30616"/>
        <dbReference type="ChEBI" id="CHEBI:57540"/>
        <dbReference type="ChEBI" id="CHEBI:58349"/>
        <dbReference type="ChEBI" id="CHEBI:456216"/>
        <dbReference type="EC" id="2.7.1.23"/>
    </reaction>
</comment>
<dbReference type="GO" id="GO:0051287">
    <property type="term" value="F:NAD binding"/>
    <property type="evidence" value="ECO:0007669"/>
    <property type="project" value="UniProtKB-ARBA"/>
</dbReference>
<keyword evidence="11" id="KW-1185">Reference proteome</keyword>
<keyword evidence="7 9" id="KW-0520">NAD</keyword>
<keyword evidence="4 9" id="KW-0418">Kinase</keyword>
<dbReference type="PANTHER" id="PTHR20275">
    <property type="entry name" value="NAD KINASE"/>
    <property type="match status" value="1"/>
</dbReference>
<dbReference type="Proteomes" id="UP000248214">
    <property type="component" value="Unassembled WGS sequence"/>
</dbReference>
<keyword evidence="2 9" id="KW-0808">Transferase</keyword>
<evidence type="ECO:0000256" key="6">
    <source>
        <dbReference type="ARBA" id="ARBA00022857"/>
    </source>
</evidence>
<organism evidence="10 11">
    <name type="scientific">Salipaludibacillus keqinensis</name>
    <dbReference type="NCBI Taxonomy" id="2045207"/>
    <lineage>
        <taxon>Bacteria</taxon>
        <taxon>Bacillati</taxon>
        <taxon>Bacillota</taxon>
        <taxon>Bacilli</taxon>
        <taxon>Bacillales</taxon>
        <taxon>Bacillaceae</taxon>
    </lineage>
</organism>
<evidence type="ECO:0000313" key="11">
    <source>
        <dbReference type="Proteomes" id="UP000248214"/>
    </source>
</evidence>
<dbReference type="InterPro" id="IPR002504">
    <property type="entry name" value="NADK"/>
</dbReference>
<sequence length="265" mass="30167">MIDRKKTYLFYKPSDELEEKVQAIRKVGRKHGFQLVEDPNDANIIVSFGGDGTFLQSIRKTNFRDDCLYIGVNDGKLGFYTDFSTTDLEKIELGLQSDNIEVLRYPTIEVTVDGMKSFQCLNELAIRSNIIKTFAMDIYIDDIYFETFRGDGMVVSTPTGSTAYNKSLKGAVVDPKLKSMQLTEIASLNNNQYRTLGSPLLLSKERELVLKIIQDGNDHPIIAADNEALSIRHSHEVRIKVSEKEIKTLRMKDNLFVHKVKRSFL</sequence>
<feature type="binding site" evidence="9">
    <location>
        <begin position="51"/>
        <end position="52"/>
    </location>
    <ligand>
        <name>NAD(+)</name>
        <dbReference type="ChEBI" id="CHEBI:57540"/>
    </ligand>
</feature>
<dbReference type="GO" id="GO:0003951">
    <property type="term" value="F:NAD+ kinase activity"/>
    <property type="evidence" value="ECO:0007669"/>
    <property type="project" value="UniProtKB-UniRule"/>
</dbReference>
<comment type="subcellular location">
    <subcellularLocation>
        <location evidence="9">Cytoplasm</location>
    </subcellularLocation>
</comment>
<accession>A0A323TW38</accession>
<dbReference type="EMBL" id="PDOD01000002">
    <property type="protein sequence ID" value="PYZ93765.1"/>
    <property type="molecule type" value="Genomic_DNA"/>
</dbReference>
<evidence type="ECO:0000256" key="1">
    <source>
        <dbReference type="ARBA" id="ARBA00022490"/>
    </source>
</evidence>
<dbReference type="NCBIfam" id="NF002902">
    <property type="entry name" value="PRK03501.1"/>
    <property type="match status" value="1"/>
</dbReference>
<dbReference type="SUPFAM" id="SSF111331">
    <property type="entry name" value="NAD kinase/diacylglycerol kinase-like"/>
    <property type="match status" value="1"/>
</dbReference>
<proteinExistence type="inferred from homology"/>
<dbReference type="Pfam" id="PF20143">
    <property type="entry name" value="NAD_kinase_C"/>
    <property type="match status" value="1"/>
</dbReference>
<dbReference type="GO" id="GO:0019674">
    <property type="term" value="P:NAD+ metabolic process"/>
    <property type="evidence" value="ECO:0007669"/>
    <property type="project" value="InterPro"/>
</dbReference>
<dbReference type="RefSeq" id="WP_110609797.1">
    <property type="nucleotide sequence ID" value="NZ_PDOD01000002.1"/>
</dbReference>